<dbReference type="Pfam" id="PF02283">
    <property type="entry name" value="CobU"/>
    <property type="match status" value="1"/>
</dbReference>
<dbReference type="RefSeq" id="WP_025489575.1">
    <property type="nucleotide sequence ID" value="NZ_CALBAU010000249.1"/>
</dbReference>
<evidence type="ECO:0000256" key="15">
    <source>
        <dbReference type="ARBA" id="ARBA00023134"/>
    </source>
</evidence>
<keyword evidence="10" id="KW-0169">Cobalamin biosynthesis</keyword>
<evidence type="ECO:0000256" key="8">
    <source>
        <dbReference type="ARBA" id="ARBA00012016"/>
    </source>
</evidence>
<dbReference type="GO" id="GO:0043752">
    <property type="term" value="F:adenosylcobinamide kinase activity"/>
    <property type="evidence" value="ECO:0007669"/>
    <property type="project" value="UniProtKB-EC"/>
</dbReference>
<dbReference type="PIRSF" id="PIRSF006135">
    <property type="entry name" value="CobU"/>
    <property type="match status" value="1"/>
</dbReference>
<organism evidence="20 21">
    <name type="scientific">Eisenbergiella massiliensis</name>
    <dbReference type="NCBI Taxonomy" id="1720294"/>
    <lineage>
        <taxon>Bacteria</taxon>
        <taxon>Bacillati</taxon>
        <taxon>Bacillota</taxon>
        <taxon>Clostridia</taxon>
        <taxon>Lachnospirales</taxon>
        <taxon>Lachnospiraceae</taxon>
        <taxon>Eisenbergiella</taxon>
    </lineage>
</organism>
<feature type="binding site" evidence="19">
    <location>
        <position position="63"/>
    </location>
    <ligand>
        <name>GTP</name>
        <dbReference type="ChEBI" id="CHEBI:37565"/>
    </ligand>
</feature>
<feature type="binding site" evidence="19">
    <location>
        <begin position="51"/>
        <end position="55"/>
    </location>
    <ligand>
        <name>GTP</name>
        <dbReference type="ChEBI" id="CHEBI:37565"/>
    </ligand>
</feature>
<dbReference type="AlphaFoldDB" id="A0A3E3J4A1"/>
<evidence type="ECO:0000256" key="13">
    <source>
        <dbReference type="ARBA" id="ARBA00022777"/>
    </source>
</evidence>
<keyword evidence="13" id="KW-0418">Kinase</keyword>
<dbReference type="GO" id="GO:0005524">
    <property type="term" value="F:ATP binding"/>
    <property type="evidence" value="ECO:0007669"/>
    <property type="project" value="UniProtKB-KW"/>
</dbReference>
<evidence type="ECO:0000256" key="2">
    <source>
        <dbReference type="ARBA" id="ARBA00000711"/>
    </source>
</evidence>
<evidence type="ECO:0000256" key="6">
    <source>
        <dbReference type="ARBA" id="ARBA00005159"/>
    </source>
</evidence>
<comment type="function">
    <text evidence="4">Catalyzes ATP-dependent phosphorylation of adenosylcobinamide and addition of GMP to adenosylcobinamide phosphate.</text>
</comment>
<evidence type="ECO:0000256" key="7">
    <source>
        <dbReference type="ARBA" id="ARBA00007490"/>
    </source>
</evidence>
<evidence type="ECO:0000256" key="4">
    <source>
        <dbReference type="ARBA" id="ARBA00003889"/>
    </source>
</evidence>
<dbReference type="GO" id="GO:0009236">
    <property type="term" value="P:cobalamin biosynthetic process"/>
    <property type="evidence" value="ECO:0007669"/>
    <property type="project" value="UniProtKB-UniPathway"/>
</dbReference>
<dbReference type="SUPFAM" id="SSF52540">
    <property type="entry name" value="P-loop containing nucleoside triphosphate hydrolases"/>
    <property type="match status" value="1"/>
</dbReference>
<proteinExistence type="inferred from homology"/>
<keyword evidence="12 19" id="KW-0547">Nucleotide-binding</keyword>
<evidence type="ECO:0000256" key="12">
    <source>
        <dbReference type="ARBA" id="ARBA00022741"/>
    </source>
</evidence>
<feature type="binding site" evidence="19">
    <location>
        <begin position="7"/>
        <end position="14"/>
    </location>
    <ligand>
        <name>GTP</name>
        <dbReference type="ChEBI" id="CHEBI:37565"/>
    </ligand>
</feature>
<dbReference type="EMBL" id="QVLU01000002">
    <property type="protein sequence ID" value="RGE74160.1"/>
    <property type="molecule type" value="Genomic_DNA"/>
</dbReference>
<comment type="catalytic activity">
    <reaction evidence="1">
        <text>adenosylcob(III)inamide + ATP = adenosylcob(III)inamide phosphate + ADP + H(+)</text>
        <dbReference type="Rhea" id="RHEA:15769"/>
        <dbReference type="ChEBI" id="CHEBI:2480"/>
        <dbReference type="ChEBI" id="CHEBI:15378"/>
        <dbReference type="ChEBI" id="CHEBI:30616"/>
        <dbReference type="ChEBI" id="CHEBI:58502"/>
        <dbReference type="ChEBI" id="CHEBI:456216"/>
        <dbReference type="EC" id="2.7.1.156"/>
    </reaction>
</comment>
<dbReference type="EC" id="2.7.1.156" evidence="8"/>
<evidence type="ECO:0000256" key="18">
    <source>
        <dbReference type="PIRSR" id="PIRSR006135-1"/>
    </source>
</evidence>
<sequence length="200" mass="22339">MLILVTGGSGSGKSAFAEQKAVSLAAGGELVYLATMQVYGEEGKKKVERHRQLRRGKGFETIERPVRVDRAEPGEDATVLLECMSNLMANEMFSPDPPEEKEGGGEEAWRRILRQIEALYSKCRHLVIVTGEVFSDGAAYEEGTLDYIRQLGEVNCRLGRKAEEVWEVVYGIPLSLKKGGEQEKIRQICRQNCEMQEDQA</sequence>
<evidence type="ECO:0000256" key="1">
    <source>
        <dbReference type="ARBA" id="ARBA00000312"/>
    </source>
</evidence>
<dbReference type="InterPro" id="IPR003203">
    <property type="entry name" value="CobU/CobP"/>
</dbReference>
<evidence type="ECO:0000256" key="14">
    <source>
        <dbReference type="ARBA" id="ARBA00022840"/>
    </source>
</evidence>
<keyword evidence="14" id="KW-0067">ATP-binding</keyword>
<accession>A0A3E3J4A1</accession>
<protein>
    <recommendedName>
        <fullName evidence="16">Adenosylcobinamide kinase</fullName>
        <ecNumber evidence="8">2.7.1.156</ecNumber>
        <ecNumber evidence="9">2.7.7.62</ecNumber>
    </recommendedName>
    <alternativeName>
        <fullName evidence="17">Adenosylcobinamide-phosphate guanylyltransferase</fullName>
    </alternativeName>
</protein>
<gene>
    <name evidence="20" type="ORF">DWY69_03545</name>
</gene>
<keyword evidence="15 19" id="KW-0342">GTP-binding</keyword>
<dbReference type="EC" id="2.7.7.62" evidence="9"/>
<evidence type="ECO:0000256" key="3">
    <source>
        <dbReference type="ARBA" id="ARBA00001522"/>
    </source>
</evidence>
<dbReference type="Proteomes" id="UP000261166">
    <property type="component" value="Unassembled WGS sequence"/>
</dbReference>
<keyword evidence="11" id="KW-0808">Transferase</keyword>
<evidence type="ECO:0000256" key="9">
    <source>
        <dbReference type="ARBA" id="ARBA00012523"/>
    </source>
</evidence>
<feature type="binding site" evidence="19">
    <location>
        <position position="82"/>
    </location>
    <ligand>
        <name>GTP</name>
        <dbReference type="ChEBI" id="CHEBI:37565"/>
    </ligand>
</feature>
<dbReference type="Gene3D" id="3.40.50.300">
    <property type="entry name" value="P-loop containing nucleotide triphosphate hydrolases"/>
    <property type="match status" value="1"/>
</dbReference>
<evidence type="ECO:0000256" key="16">
    <source>
        <dbReference type="ARBA" id="ARBA00029570"/>
    </source>
</evidence>
<dbReference type="InterPro" id="IPR027417">
    <property type="entry name" value="P-loop_NTPase"/>
</dbReference>
<evidence type="ECO:0000313" key="20">
    <source>
        <dbReference type="EMBL" id="RGE74160.1"/>
    </source>
</evidence>
<reference evidence="20 21" key="1">
    <citation type="submission" date="2018-08" db="EMBL/GenBank/DDBJ databases">
        <title>A genome reference for cultivated species of the human gut microbiota.</title>
        <authorList>
            <person name="Zou Y."/>
            <person name="Xue W."/>
            <person name="Luo G."/>
        </authorList>
    </citation>
    <scope>NUCLEOTIDE SEQUENCE [LARGE SCALE GENOMIC DNA]</scope>
    <source>
        <strain evidence="20 21">AF26-4BH</strain>
    </source>
</reference>
<evidence type="ECO:0000256" key="5">
    <source>
        <dbReference type="ARBA" id="ARBA00004692"/>
    </source>
</evidence>
<dbReference type="GO" id="GO:0005525">
    <property type="term" value="F:GTP binding"/>
    <property type="evidence" value="ECO:0007669"/>
    <property type="project" value="UniProtKB-KW"/>
</dbReference>
<feature type="active site" description="GMP-histidine intermediate" evidence="18">
    <location>
        <position position="50"/>
    </location>
</feature>
<evidence type="ECO:0000256" key="19">
    <source>
        <dbReference type="PIRSR" id="PIRSR006135-2"/>
    </source>
</evidence>
<evidence type="ECO:0000256" key="17">
    <source>
        <dbReference type="ARBA" id="ARBA00030571"/>
    </source>
</evidence>
<dbReference type="CDD" id="cd00544">
    <property type="entry name" value="CobU"/>
    <property type="match status" value="1"/>
</dbReference>
<evidence type="ECO:0000313" key="21">
    <source>
        <dbReference type="Proteomes" id="UP000261166"/>
    </source>
</evidence>
<comment type="pathway">
    <text evidence="6">Cofactor biosynthesis; adenosylcobalamin biosynthesis; adenosylcobalamin from cob(II)yrinate a,c-diamide: step 5/7.</text>
</comment>
<dbReference type="UniPathway" id="UPA00148">
    <property type="reaction ID" value="UER00236"/>
</dbReference>
<dbReference type="OrthoDB" id="9799422at2"/>
<comment type="similarity">
    <text evidence="7">Belongs to the CobU/CobP family.</text>
</comment>
<comment type="catalytic activity">
    <reaction evidence="2">
        <text>adenosylcob(III)inamide phosphate + GTP + H(+) = adenosylcob(III)inamide-GDP + diphosphate</text>
        <dbReference type="Rhea" id="RHEA:22712"/>
        <dbReference type="ChEBI" id="CHEBI:15378"/>
        <dbReference type="ChEBI" id="CHEBI:33019"/>
        <dbReference type="ChEBI" id="CHEBI:37565"/>
        <dbReference type="ChEBI" id="CHEBI:58502"/>
        <dbReference type="ChEBI" id="CHEBI:60487"/>
        <dbReference type="EC" id="2.7.7.62"/>
    </reaction>
</comment>
<name>A0A3E3J4A1_9FIRM</name>
<dbReference type="GO" id="GO:0008820">
    <property type="term" value="F:cobinamide phosphate guanylyltransferase activity"/>
    <property type="evidence" value="ECO:0007669"/>
    <property type="project" value="UniProtKB-EC"/>
</dbReference>
<comment type="caution">
    <text evidence="20">The sequence shown here is derived from an EMBL/GenBank/DDBJ whole genome shotgun (WGS) entry which is preliminary data.</text>
</comment>
<evidence type="ECO:0000256" key="11">
    <source>
        <dbReference type="ARBA" id="ARBA00022679"/>
    </source>
</evidence>
<comment type="pathway">
    <text evidence="5">Cofactor biosynthesis; adenosylcobalamin biosynthesis; adenosylcobalamin from cob(II)yrinate a,c-diamide: step 6/7.</text>
</comment>
<dbReference type="PANTHER" id="PTHR34848">
    <property type="match status" value="1"/>
</dbReference>
<comment type="catalytic activity">
    <reaction evidence="3">
        <text>adenosylcob(III)inamide + GTP = adenosylcob(III)inamide phosphate + GDP + H(+)</text>
        <dbReference type="Rhea" id="RHEA:15765"/>
        <dbReference type="ChEBI" id="CHEBI:2480"/>
        <dbReference type="ChEBI" id="CHEBI:15378"/>
        <dbReference type="ChEBI" id="CHEBI:37565"/>
        <dbReference type="ChEBI" id="CHEBI:58189"/>
        <dbReference type="ChEBI" id="CHEBI:58502"/>
        <dbReference type="EC" id="2.7.1.156"/>
    </reaction>
</comment>
<evidence type="ECO:0000256" key="10">
    <source>
        <dbReference type="ARBA" id="ARBA00022573"/>
    </source>
</evidence>
<dbReference type="PANTHER" id="PTHR34848:SF1">
    <property type="entry name" value="BIFUNCTIONAL ADENOSYLCOBALAMIN BIOSYNTHESIS PROTEIN COBU"/>
    <property type="match status" value="1"/>
</dbReference>